<sequence>MLLTLKRDFIICCPKYVALKGAFLMQIIYYCDNTARDKNIKYIHIVNMFYWNGCFRYDKSLKNPLM</sequence>
<dbReference type="AlphaFoldDB" id="A0A5I1N015"/>
<dbReference type="EMBL" id="AAHKTS010000011">
    <property type="protein sequence ID" value="EBX2831316.1"/>
    <property type="molecule type" value="Genomic_DNA"/>
</dbReference>
<dbReference type="EMBL" id="AAHUNW010000011">
    <property type="protein sequence ID" value="ECA5011295.1"/>
    <property type="molecule type" value="Genomic_DNA"/>
</dbReference>
<reference evidence="3" key="1">
    <citation type="submission" date="2018-12" db="EMBL/GenBank/DDBJ databases">
        <authorList>
            <person name="Ashton P.M."/>
            <person name="Dallman T."/>
            <person name="Nair S."/>
            <person name="De Pinna E."/>
            <person name="Peters T."/>
            <person name="Grant K."/>
        </authorList>
    </citation>
    <scope>NUCLEOTIDE SEQUENCE</scope>
    <source>
        <strain evidence="2">190590</strain>
        <strain evidence="1">399751</strain>
        <strain evidence="3">651047</strain>
    </source>
</reference>
<evidence type="ECO:0000313" key="2">
    <source>
        <dbReference type="EMBL" id="EBX3091926.1"/>
    </source>
</evidence>
<gene>
    <name evidence="1" type="ORF">DRM57_09385</name>
    <name evidence="2" type="ORF">DRT12_01490</name>
    <name evidence="3" type="ORF">ELQ65_10885</name>
</gene>
<proteinExistence type="predicted"/>
<organism evidence="3">
    <name type="scientific">Salmonella enterica subsp. enterica serovar Cubana</name>
    <dbReference type="NCBI Taxonomy" id="189201"/>
    <lineage>
        <taxon>Bacteria</taxon>
        <taxon>Pseudomonadati</taxon>
        <taxon>Pseudomonadota</taxon>
        <taxon>Gammaproteobacteria</taxon>
        <taxon>Enterobacterales</taxon>
        <taxon>Enterobacteriaceae</taxon>
        <taxon>Salmonella</taxon>
    </lineage>
</organism>
<dbReference type="EMBL" id="AAHKVU010000001">
    <property type="protein sequence ID" value="EBX3091926.1"/>
    <property type="molecule type" value="Genomic_DNA"/>
</dbReference>
<evidence type="ECO:0000313" key="1">
    <source>
        <dbReference type="EMBL" id="EBX2831316.1"/>
    </source>
</evidence>
<accession>A0A5I1N015</accession>
<protein>
    <submittedName>
        <fullName evidence="3">Uncharacterized protein</fullName>
    </submittedName>
</protein>
<comment type="caution">
    <text evidence="3">The sequence shown here is derived from an EMBL/GenBank/DDBJ whole genome shotgun (WGS) entry which is preliminary data.</text>
</comment>
<name>A0A5I1N015_SALET</name>
<evidence type="ECO:0000313" key="3">
    <source>
        <dbReference type="EMBL" id="ECA5011295.1"/>
    </source>
</evidence>